<organism evidence="3 4">
    <name type="scientific">Psychrobacillus psychrodurans</name>
    <dbReference type="NCBI Taxonomy" id="126157"/>
    <lineage>
        <taxon>Bacteria</taxon>
        <taxon>Bacillati</taxon>
        <taxon>Bacillota</taxon>
        <taxon>Bacilli</taxon>
        <taxon>Bacillales</taxon>
        <taxon>Bacillaceae</taxon>
        <taxon>Psychrobacillus</taxon>
    </lineage>
</organism>
<evidence type="ECO:0000259" key="1">
    <source>
        <dbReference type="Pfam" id="PF08874"/>
    </source>
</evidence>
<dbReference type="Proteomes" id="UP001152172">
    <property type="component" value="Unassembled WGS sequence"/>
</dbReference>
<dbReference type="Pfam" id="PF12395">
    <property type="entry name" value="DUF3658"/>
    <property type="match status" value="1"/>
</dbReference>
<proteinExistence type="predicted"/>
<evidence type="ECO:0000313" key="3">
    <source>
        <dbReference type="EMBL" id="MCZ8532532.1"/>
    </source>
</evidence>
<feature type="domain" description="DUF3658" evidence="2">
    <location>
        <begin position="164"/>
        <end position="266"/>
    </location>
</feature>
<sequence length="271" mass="31552">MIHLIFGDSAIGSLKHALSEHNHKIIGFPIDFSIGPIRNVYENSGIKGYFTWLEYSFHTIWGNFEDNQTMFQQSLQKLEDIKHGDQVTIWTCENATEQIGLRIICNLLKEKQVEINVVNTYKAMSDYTKQKEVRIEIRHTGECNAEQLAHFYDFSIFQISDELTRILGQDGEKLLQSISIVRSWKQGEIIDELETRDDSFIMECVRKVHRKRQNTDFLNVTRVIGEVIGLSEQVVSDAWIEYRVRSLIHSGQLAYEGDLQSMRMYKIKDIK</sequence>
<dbReference type="InterPro" id="IPR014973">
    <property type="entry name" value="DUF1835"/>
</dbReference>
<evidence type="ECO:0000313" key="4">
    <source>
        <dbReference type="Proteomes" id="UP001152172"/>
    </source>
</evidence>
<dbReference type="RefSeq" id="WP_269921088.1">
    <property type="nucleotide sequence ID" value="NZ_JAMKBI010000002.1"/>
</dbReference>
<comment type="caution">
    <text evidence="3">The sequence shown here is derived from an EMBL/GenBank/DDBJ whole genome shotgun (WGS) entry which is preliminary data.</text>
</comment>
<dbReference type="EMBL" id="JAMKBI010000002">
    <property type="protein sequence ID" value="MCZ8532532.1"/>
    <property type="molecule type" value="Genomic_DNA"/>
</dbReference>
<dbReference type="Pfam" id="PF08874">
    <property type="entry name" value="DUF1835"/>
    <property type="match status" value="1"/>
</dbReference>
<gene>
    <name evidence="3" type="ORF">M9R61_04090</name>
</gene>
<keyword evidence="4" id="KW-1185">Reference proteome</keyword>
<accession>A0A9X3R9V3</accession>
<reference evidence="3" key="1">
    <citation type="submission" date="2022-05" db="EMBL/GenBank/DDBJ databases">
        <authorList>
            <person name="Colautti A."/>
            <person name="Iacumin L."/>
        </authorList>
    </citation>
    <scope>NUCLEOTIDE SEQUENCE</scope>
    <source>
        <strain evidence="3">DSM 30747</strain>
    </source>
</reference>
<feature type="domain" description="DUF1835" evidence="1">
    <location>
        <begin position="2"/>
        <end position="120"/>
    </location>
</feature>
<name>A0A9X3R9V3_9BACI</name>
<dbReference type="AlphaFoldDB" id="A0A9X3R9V3"/>
<protein>
    <submittedName>
        <fullName evidence="3">DUF1835 domain-containing protein</fullName>
    </submittedName>
</protein>
<evidence type="ECO:0000259" key="2">
    <source>
        <dbReference type="Pfam" id="PF12395"/>
    </source>
</evidence>
<dbReference type="InterPro" id="IPR022123">
    <property type="entry name" value="DUF3658"/>
</dbReference>